<accession>A0A1I7TZR6</accession>
<evidence type="ECO:0000313" key="1">
    <source>
        <dbReference type="Proteomes" id="UP000095282"/>
    </source>
</evidence>
<evidence type="ECO:0000313" key="2">
    <source>
        <dbReference type="WBParaSite" id="Csp11.Scaffold629.g13422.t1"/>
    </source>
</evidence>
<reference evidence="2" key="1">
    <citation type="submission" date="2016-11" db="UniProtKB">
        <authorList>
            <consortium name="WormBaseParasite"/>
        </authorList>
    </citation>
    <scope>IDENTIFICATION</scope>
</reference>
<name>A0A1I7TZR6_9PELO</name>
<protein>
    <submittedName>
        <fullName evidence="2">Ovule protein</fullName>
    </submittedName>
</protein>
<keyword evidence="1" id="KW-1185">Reference proteome</keyword>
<dbReference type="WBParaSite" id="Csp11.Scaffold629.g13422.t1">
    <property type="protein sequence ID" value="Csp11.Scaffold629.g13422.t1"/>
    <property type="gene ID" value="Csp11.Scaffold629.g13422"/>
</dbReference>
<sequence>MKFGYQQINAHVVFLVKTTKQYHHSSKKEWNGMRGVSIKVTPVSSSLIHFRLLPLSGYPLHITTQTSCQWSLRRPFTPLCGV</sequence>
<organism evidence="1 2">
    <name type="scientific">Caenorhabditis tropicalis</name>
    <dbReference type="NCBI Taxonomy" id="1561998"/>
    <lineage>
        <taxon>Eukaryota</taxon>
        <taxon>Metazoa</taxon>
        <taxon>Ecdysozoa</taxon>
        <taxon>Nematoda</taxon>
        <taxon>Chromadorea</taxon>
        <taxon>Rhabditida</taxon>
        <taxon>Rhabditina</taxon>
        <taxon>Rhabditomorpha</taxon>
        <taxon>Rhabditoidea</taxon>
        <taxon>Rhabditidae</taxon>
        <taxon>Peloderinae</taxon>
        <taxon>Caenorhabditis</taxon>
    </lineage>
</organism>
<proteinExistence type="predicted"/>
<dbReference type="Proteomes" id="UP000095282">
    <property type="component" value="Unplaced"/>
</dbReference>
<dbReference type="AlphaFoldDB" id="A0A1I7TZR6"/>